<dbReference type="InterPro" id="IPR012165">
    <property type="entry name" value="Cyt_c3_hydrogenase_gsu"/>
</dbReference>
<dbReference type="SUPFAM" id="SSF52343">
    <property type="entry name" value="Ferredoxin reductase-like, C-terminal NADP-linked domain"/>
    <property type="match status" value="1"/>
</dbReference>
<dbReference type="InterPro" id="IPR019480">
    <property type="entry name" value="Dihydroorotate_DH_Fe-S-bd"/>
</dbReference>
<keyword evidence="1" id="KW-0479">Metal-binding</keyword>
<dbReference type="OrthoDB" id="9796486at2"/>
<name>A0A0W0S9N3_9GAMM</name>
<dbReference type="Pfam" id="PF00970">
    <property type="entry name" value="FAD_binding_6"/>
    <property type="match status" value="1"/>
</dbReference>
<dbReference type="Pfam" id="PF10418">
    <property type="entry name" value="DHODB_Fe-S_bind"/>
    <property type="match status" value="1"/>
</dbReference>
<dbReference type="InterPro" id="IPR050353">
    <property type="entry name" value="PyrK_electron_transfer"/>
</dbReference>
<dbReference type="PANTHER" id="PTHR43513:SF3">
    <property type="entry name" value="DIHYDROOROTATE DEHYDROGENASE B (NAD(+)), ELECTRON TRANSFER SUBUNIT-RELATED"/>
    <property type="match status" value="1"/>
</dbReference>
<reference evidence="3 4" key="1">
    <citation type="submission" date="2015-11" db="EMBL/GenBank/DDBJ databases">
        <title>Genomic analysis of 38 Legionella species identifies large and diverse effector repertoires.</title>
        <authorList>
            <person name="Burstein D."/>
            <person name="Amaro F."/>
            <person name="Zusman T."/>
            <person name="Lifshitz Z."/>
            <person name="Cohen O."/>
            <person name="Gilbert J.A."/>
            <person name="Pupko T."/>
            <person name="Shuman H.A."/>
            <person name="Segal G."/>
        </authorList>
    </citation>
    <scope>NUCLEOTIDE SEQUENCE [LARGE SCALE GENOMIC DNA]</scope>
    <source>
        <strain evidence="3 4">ORW</strain>
    </source>
</reference>
<organism evidence="3 4">
    <name type="scientific">Legionella cherrii</name>
    <dbReference type="NCBI Taxonomy" id="28084"/>
    <lineage>
        <taxon>Bacteria</taxon>
        <taxon>Pseudomonadati</taxon>
        <taxon>Pseudomonadota</taxon>
        <taxon>Gammaproteobacteria</taxon>
        <taxon>Legionellales</taxon>
        <taxon>Legionellaceae</taxon>
        <taxon>Legionella</taxon>
    </lineage>
</organism>
<accession>A0A0W0S9N3</accession>
<dbReference type="InterPro" id="IPR017938">
    <property type="entry name" value="Riboflavin_synthase-like_b-brl"/>
</dbReference>
<dbReference type="GO" id="GO:0046872">
    <property type="term" value="F:metal ion binding"/>
    <property type="evidence" value="ECO:0007669"/>
    <property type="project" value="UniProtKB-KW"/>
</dbReference>
<dbReference type="GO" id="GO:0006221">
    <property type="term" value="P:pyrimidine nucleotide biosynthetic process"/>
    <property type="evidence" value="ECO:0007669"/>
    <property type="project" value="InterPro"/>
</dbReference>
<dbReference type="Pfam" id="PF00175">
    <property type="entry name" value="NAD_binding_1"/>
    <property type="match status" value="1"/>
</dbReference>
<keyword evidence="1" id="KW-0408">Iron</keyword>
<dbReference type="PROSITE" id="PS51384">
    <property type="entry name" value="FAD_FR"/>
    <property type="match status" value="1"/>
</dbReference>
<comment type="caution">
    <text evidence="3">The sequence shown here is derived from an EMBL/GenBank/DDBJ whole genome shotgun (WGS) entry which is preliminary data.</text>
</comment>
<dbReference type="EMBL" id="LNXW01000013">
    <property type="protein sequence ID" value="KTC80302.1"/>
    <property type="molecule type" value="Genomic_DNA"/>
</dbReference>
<dbReference type="PRINTS" id="PR00406">
    <property type="entry name" value="CYTB5RDTASE"/>
</dbReference>
<dbReference type="GO" id="GO:0051537">
    <property type="term" value="F:2 iron, 2 sulfur cluster binding"/>
    <property type="evidence" value="ECO:0007669"/>
    <property type="project" value="UniProtKB-KW"/>
</dbReference>
<feature type="binding site" evidence="1">
    <location>
        <position position="261"/>
    </location>
    <ligand>
        <name>[2Fe-2S] cluster</name>
        <dbReference type="ChEBI" id="CHEBI:190135"/>
    </ligand>
</feature>
<dbReference type="InterPro" id="IPR008333">
    <property type="entry name" value="Cbr1-like_FAD-bd_dom"/>
</dbReference>
<dbReference type="Gene3D" id="2.40.30.10">
    <property type="entry name" value="Translation factors"/>
    <property type="match status" value="1"/>
</dbReference>
<keyword evidence="1" id="KW-0001">2Fe-2S</keyword>
<feature type="binding site" evidence="1">
    <location>
        <position position="245"/>
    </location>
    <ligand>
        <name>[2Fe-2S] cluster</name>
        <dbReference type="ChEBI" id="CHEBI:190135"/>
    </ligand>
</feature>
<dbReference type="InterPro" id="IPR001433">
    <property type="entry name" value="OxRdtase_FAD/NAD-bd"/>
</dbReference>
<proteinExistence type="predicted"/>
<evidence type="ECO:0000313" key="3">
    <source>
        <dbReference type="EMBL" id="KTC80302.1"/>
    </source>
</evidence>
<comment type="cofactor">
    <cofactor evidence="1">
        <name>[2Fe-2S] cluster</name>
        <dbReference type="ChEBI" id="CHEBI:190135"/>
    </cofactor>
    <text evidence="1">Binds 1 [2Fe-2S] cluster per subunit.</text>
</comment>
<evidence type="ECO:0000313" key="4">
    <source>
        <dbReference type="Proteomes" id="UP000054921"/>
    </source>
</evidence>
<evidence type="ECO:0000259" key="2">
    <source>
        <dbReference type="PROSITE" id="PS51384"/>
    </source>
</evidence>
<dbReference type="Proteomes" id="UP000054921">
    <property type="component" value="Unassembled WGS sequence"/>
</dbReference>
<dbReference type="PATRIC" id="fig|28084.5.peg.2514"/>
<dbReference type="SUPFAM" id="SSF63380">
    <property type="entry name" value="Riboflavin synthase domain-like"/>
    <property type="match status" value="1"/>
</dbReference>
<feature type="binding site" evidence="1">
    <location>
        <position position="250"/>
    </location>
    <ligand>
        <name>[2Fe-2S] cluster</name>
        <dbReference type="ChEBI" id="CHEBI:190135"/>
    </ligand>
</feature>
<dbReference type="STRING" id="28084.Lche_2322"/>
<dbReference type="GO" id="GO:0050660">
    <property type="term" value="F:flavin adenine dinucleotide binding"/>
    <property type="evidence" value="ECO:0007669"/>
    <property type="project" value="InterPro"/>
</dbReference>
<feature type="domain" description="FAD-binding FR-type" evidence="2">
    <location>
        <begin position="9"/>
        <end position="109"/>
    </location>
</feature>
<dbReference type="InterPro" id="IPR017927">
    <property type="entry name" value="FAD-bd_FR_type"/>
</dbReference>
<dbReference type="CDD" id="cd06221">
    <property type="entry name" value="sulfite_reductase_like"/>
    <property type="match status" value="1"/>
</dbReference>
<dbReference type="RefSeq" id="WP_082631450.1">
    <property type="nucleotide sequence ID" value="NZ_LNXW01000013.1"/>
</dbReference>
<dbReference type="AlphaFoldDB" id="A0A0W0S9N3"/>
<dbReference type="PIRSF" id="PIRSF006816">
    <property type="entry name" value="Cyc3_hyd_g"/>
    <property type="match status" value="1"/>
</dbReference>
<protein>
    <submittedName>
        <fullName evidence="3">Hydrogenase/sulfur reductase gamma subunit</fullName>
    </submittedName>
</protein>
<keyword evidence="1" id="KW-0411">Iron-sulfur</keyword>
<dbReference type="Gene3D" id="3.40.50.80">
    <property type="entry name" value="Nucleotide-binding domain of ferredoxin-NADP reductase (FNR) module"/>
    <property type="match status" value="1"/>
</dbReference>
<feature type="binding site" evidence="1">
    <location>
        <position position="253"/>
    </location>
    <ligand>
        <name>[2Fe-2S] cluster</name>
        <dbReference type="ChEBI" id="CHEBI:190135"/>
    </ligand>
</feature>
<sequence>MTKLIPDPYVPLEAIIVEKTEESSSIFTLHLRFLDPVHQKRFLFYPGQFNMLYLYGVGEVAISIVSDPEKKNILTHTIRAIGRVTKALQKLQPGDRIGIRGPYGRGWPLAQAEGKDVVVLTGGLGCAPSVSIIEFILARREQYGHLSILQGVKHSDDFIFRKQYAIWQKSPNTVIHIAADQAGPKWPWAVGYVTDMINQLNLNPVNTLVMMCGPEMMMNNAVKILTQRGISEHDIYLSMERNMECGIGQCGHCQYGGFFICKDGPVFAYSEIKELFNEPGF</sequence>
<evidence type="ECO:0000256" key="1">
    <source>
        <dbReference type="PIRSR" id="PIRSR006816-2"/>
    </source>
</evidence>
<gene>
    <name evidence="3" type="primary">hydG</name>
    <name evidence="3" type="ORF">Lche_2322</name>
</gene>
<dbReference type="GO" id="GO:0016491">
    <property type="term" value="F:oxidoreductase activity"/>
    <property type="evidence" value="ECO:0007669"/>
    <property type="project" value="InterPro"/>
</dbReference>
<dbReference type="InterPro" id="IPR039261">
    <property type="entry name" value="FNR_nucleotide-bd"/>
</dbReference>
<dbReference type="PANTHER" id="PTHR43513">
    <property type="entry name" value="DIHYDROOROTATE DEHYDROGENASE B (NAD(+)), ELECTRON TRANSFER SUBUNIT"/>
    <property type="match status" value="1"/>
</dbReference>